<dbReference type="AlphaFoldDB" id="A8FVX1"/>
<dbReference type="KEGG" id="sse:Ssed_2385"/>
<reference evidence="1 2" key="1">
    <citation type="submission" date="2007-08" db="EMBL/GenBank/DDBJ databases">
        <title>Complete sequence of Shewanella sediminis HAW-EB3.</title>
        <authorList>
            <consortium name="US DOE Joint Genome Institute"/>
            <person name="Copeland A."/>
            <person name="Lucas S."/>
            <person name="Lapidus A."/>
            <person name="Barry K."/>
            <person name="Glavina del Rio T."/>
            <person name="Dalin E."/>
            <person name="Tice H."/>
            <person name="Pitluck S."/>
            <person name="Chertkov O."/>
            <person name="Brettin T."/>
            <person name="Bruce D."/>
            <person name="Detter J.C."/>
            <person name="Han C."/>
            <person name="Schmutz J."/>
            <person name="Larimer F."/>
            <person name="Land M."/>
            <person name="Hauser L."/>
            <person name="Kyrpides N."/>
            <person name="Kim E."/>
            <person name="Zhao J.-S."/>
            <person name="Richardson P."/>
        </authorList>
    </citation>
    <scope>NUCLEOTIDE SEQUENCE [LARGE SCALE GENOMIC DNA]</scope>
    <source>
        <strain evidence="1 2">HAW-EB3</strain>
    </source>
</reference>
<evidence type="ECO:0000313" key="2">
    <source>
        <dbReference type="Proteomes" id="UP000002015"/>
    </source>
</evidence>
<protein>
    <submittedName>
        <fullName evidence="1">Uncharacterized protein</fullName>
    </submittedName>
</protein>
<evidence type="ECO:0000313" key="1">
    <source>
        <dbReference type="EMBL" id="ABV36994.1"/>
    </source>
</evidence>
<dbReference type="RefSeq" id="WP_012142729.1">
    <property type="nucleotide sequence ID" value="NC_009831.1"/>
</dbReference>
<keyword evidence="2" id="KW-1185">Reference proteome</keyword>
<dbReference type="Proteomes" id="UP000002015">
    <property type="component" value="Chromosome"/>
</dbReference>
<accession>A8FVX1</accession>
<name>A8FVX1_SHESH</name>
<dbReference type="HOGENOM" id="CLU_096099_0_0_6"/>
<sequence length="254" mass="29538" precursor="true">MSKIPLMIVIYTCFAISTAQVRADSRVITLWNYYLSPPFQISGDEGLAFDFVNLLNDEFRGRFVFRLDSLPRARLNKYLAEQKQGLVLFVNWRWMGDGAEANYLWTPPLWQDRNEVISSIENKVVFDGPESLKGLTLVAVRGRKYKSLEPLFARSEITRFNVNREEQALALLLKSRGDLTIQPRSVVMFLLNELNLQNKIYLSPTPFFSFTRHIMLTPGLIELHPELSEFVLQLDTNVRWQNILQKYDLVEETE</sequence>
<dbReference type="SUPFAM" id="SSF53850">
    <property type="entry name" value="Periplasmic binding protein-like II"/>
    <property type="match status" value="1"/>
</dbReference>
<proteinExistence type="predicted"/>
<dbReference type="eggNOG" id="COG0834">
    <property type="taxonomic scope" value="Bacteria"/>
</dbReference>
<organism evidence="1 2">
    <name type="scientific">Shewanella sediminis (strain HAW-EB3)</name>
    <dbReference type="NCBI Taxonomy" id="425104"/>
    <lineage>
        <taxon>Bacteria</taxon>
        <taxon>Pseudomonadati</taxon>
        <taxon>Pseudomonadota</taxon>
        <taxon>Gammaproteobacteria</taxon>
        <taxon>Alteromonadales</taxon>
        <taxon>Shewanellaceae</taxon>
        <taxon>Shewanella</taxon>
    </lineage>
</organism>
<dbReference type="STRING" id="425104.Ssed_2385"/>
<gene>
    <name evidence="1" type="ordered locus">Ssed_2385</name>
</gene>
<dbReference type="EMBL" id="CP000821">
    <property type="protein sequence ID" value="ABV36994.1"/>
    <property type="molecule type" value="Genomic_DNA"/>
</dbReference>
<dbReference type="OrthoDB" id="8585936at2"/>
<dbReference type="Gene3D" id="3.40.190.10">
    <property type="entry name" value="Periplasmic binding protein-like II"/>
    <property type="match status" value="2"/>
</dbReference>